<evidence type="ECO:0000256" key="2">
    <source>
        <dbReference type="SAM" id="Phobius"/>
    </source>
</evidence>
<keyword evidence="2" id="KW-0472">Membrane</keyword>
<keyword evidence="2" id="KW-0812">Transmembrane</keyword>
<keyword evidence="2" id="KW-1133">Transmembrane helix</keyword>
<dbReference type="RefSeq" id="WP_052022047.1">
    <property type="nucleotide sequence ID" value="NZ_AYXG01000241.1"/>
</dbReference>
<dbReference type="EMBL" id="AYXG01000241">
    <property type="protein sequence ID" value="EWC58427.1"/>
    <property type="molecule type" value="Genomic_DNA"/>
</dbReference>
<organism evidence="4 5">
    <name type="scientific">Actinokineospora spheciospongiae</name>
    <dbReference type="NCBI Taxonomy" id="909613"/>
    <lineage>
        <taxon>Bacteria</taxon>
        <taxon>Bacillati</taxon>
        <taxon>Actinomycetota</taxon>
        <taxon>Actinomycetes</taxon>
        <taxon>Pseudonocardiales</taxon>
        <taxon>Pseudonocardiaceae</taxon>
        <taxon>Actinokineospora</taxon>
    </lineage>
</organism>
<evidence type="ECO:0000256" key="1">
    <source>
        <dbReference type="SAM" id="MobiDB-lite"/>
    </source>
</evidence>
<proteinExistence type="predicted"/>
<keyword evidence="3" id="KW-0732">Signal</keyword>
<feature type="signal peptide" evidence="3">
    <location>
        <begin position="1"/>
        <end position="31"/>
    </location>
</feature>
<name>W7INU1_9PSEU</name>
<dbReference type="eggNOG" id="ENOG5033UWW">
    <property type="taxonomic scope" value="Bacteria"/>
</dbReference>
<accession>W7INU1</accession>
<dbReference type="Proteomes" id="UP000019277">
    <property type="component" value="Unassembled WGS sequence"/>
</dbReference>
<reference evidence="4 5" key="1">
    <citation type="journal article" date="2014" name="Genome Announc.">
        <title>Draft Genome Sequence of the Antitrypanosomally Active Sponge-Associated Bacterium Actinokineospora sp. Strain EG49.</title>
        <authorList>
            <person name="Harjes J."/>
            <person name="Ryu T."/>
            <person name="Abdelmohsen U.R."/>
            <person name="Moitinho-Silva L."/>
            <person name="Horn H."/>
            <person name="Ravasi T."/>
            <person name="Hentschel U."/>
        </authorList>
    </citation>
    <scope>NUCLEOTIDE SEQUENCE [LARGE SCALE GENOMIC DNA]</scope>
    <source>
        <strain evidence="4 5">EG49</strain>
    </source>
</reference>
<keyword evidence="5" id="KW-1185">Reference proteome</keyword>
<evidence type="ECO:0000256" key="3">
    <source>
        <dbReference type="SAM" id="SignalP"/>
    </source>
</evidence>
<dbReference type="AlphaFoldDB" id="W7INU1"/>
<feature type="compositionally biased region" description="Pro residues" evidence="1">
    <location>
        <begin position="159"/>
        <end position="178"/>
    </location>
</feature>
<dbReference type="OrthoDB" id="3691936at2"/>
<dbReference type="STRING" id="909613.UO65_6319"/>
<feature type="region of interest" description="Disordered" evidence="1">
    <location>
        <begin position="150"/>
        <end position="209"/>
    </location>
</feature>
<comment type="caution">
    <text evidence="4">The sequence shown here is derived from an EMBL/GenBank/DDBJ whole genome shotgun (WGS) entry which is preliminary data.</text>
</comment>
<sequence>MRIGVRRIASSSLLGLVVGSACLVGASPAAADPLNPLPFLALSCRQDVVAFKGQPIVLARLAVNGMVTGAVADTPGLGALTATAVGLTFPLGPGIEVGAVPDGTGRITPRAIADAVVAQVRPMRELRGAADAVAAEVAEQVVAGCGMTARALNPSTPTTTPPAPPTTAKPPTTTPPGTPVGEATPLPPVRFTPPRPAANTGTAPPRDYGAVPYAGPGGAYRPSAATGVPGYAPRFGILGQDAGGVDVRTAAGGAQALPAFGRTGGVGVPIVLAALFLSVVTGALVRTWVLRKS</sequence>
<feature type="compositionally biased region" description="Pro residues" evidence="1">
    <location>
        <begin position="185"/>
        <end position="196"/>
    </location>
</feature>
<gene>
    <name evidence="4" type="ORF">UO65_6319</name>
</gene>
<evidence type="ECO:0000313" key="5">
    <source>
        <dbReference type="Proteomes" id="UP000019277"/>
    </source>
</evidence>
<evidence type="ECO:0000313" key="4">
    <source>
        <dbReference type="EMBL" id="EWC58427.1"/>
    </source>
</evidence>
<protein>
    <submittedName>
        <fullName evidence="4">Uncharacterized protein</fullName>
    </submittedName>
</protein>
<feature type="transmembrane region" description="Helical" evidence="2">
    <location>
        <begin position="266"/>
        <end position="289"/>
    </location>
</feature>
<feature type="chain" id="PRO_5004894215" evidence="3">
    <location>
        <begin position="32"/>
        <end position="293"/>
    </location>
</feature>
<dbReference type="PROSITE" id="PS51257">
    <property type="entry name" value="PROKAR_LIPOPROTEIN"/>
    <property type="match status" value="1"/>
</dbReference>